<evidence type="ECO:0000313" key="2">
    <source>
        <dbReference type="Proteomes" id="UP000698924"/>
    </source>
</evidence>
<organism evidence="1 2">
    <name type="scientific">Caecibacteroides pullorum</name>
    <dbReference type="NCBI Taxonomy" id="2725562"/>
    <lineage>
        <taxon>Bacteria</taxon>
        <taxon>Pseudomonadati</taxon>
        <taxon>Bacteroidota</taxon>
        <taxon>Bacteroidia</taxon>
        <taxon>Bacteroidales</taxon>
        <taxon>Bacteroidaceae</taxon>
        <taxon>Caecibacteroides</taxon>
    </lineage>
</organism>
<gene>
    <name evidence="1" type="ORF">H6D15_02315</name>
</gene>
<dbReference type="RefSeq" id="WP_204970211.1">
    <property type="nucleotide sequence ID" value="NZ_JAAZTS010000002.1"/>
</dbReference>
<comment type="caution">
    <text evidence="1">The sequence shown here is derived from an EMBL/GenBank/DDBJ whole genome shotgun (WGS) entry which is preliminary data.</text>
</comment>
<protein>
    <submittedName>
        <fullName evidence="1">Uncharacterized protein</fullName>
    </submittedName>
</protein>
<evidence type="ECO:0000313" key="1">
    <source>
        <dbReference type="EMBL" id="MBM6856448.1"/>
    </source>
</evidence>
<dbReference type="Proteomes" id="UP000698924">
    <property type="component" value="Unassembled WGS sequence"/>
</dbReference>
<proteinExistence type="predicted"/>
<keyword evidence="2" id="KW-1185">Reference proteome</keyword>
<reference evidence="1 2" key="1">
    <citation type="journal article" date="2021" name="Sci. Rep.">
        <title>The distribution of antibiotic resistance genes in chicken gut microbiota commensals.</title>
        <authorList>
            <person name="Juricova H."/>
            <person name="Matiasovicova J."/>
            <person name="Kubasova T."/>
            <person name="Cejkova D."/>
            <person name="Rychlik I."/>
        </authorList>
    </citation>
    <scope>NUCLEOTIDE SEQUENCE [LARGE SCALE GENOMIC DNA]</scope>
    <source>
        <strain evidence="1 2">An421</strain>
    </source>
</reference>
<name>A0AA40ZR05_9BACT</name>
<sequence length="76" mass="8706">MIDMNCSVYSKTDCQLVCPMAEYPSWEGIIGMEIVIDEDVSITSKELTAGLLWEITYYGGTEEMSNENRKQIFNRN</sequence>
<dbReference type="AlphaFoldDB" id="A0AA40ZR05"/>
<dbReference type="EMBL" id="JACJMO010000002">
    <property type="protein sequence ID" value="MBM6856448.1"/>
    <property type="molecule type" value="Genomic_DNA"/>
</dbReference>
<accession>A0AA40ZR05</accession>